<dbReference type="InterPro" id="IPR050490">
    <property type="entry name" value="Bact_solute-bd_prot1"/>
</dbReference>
<feature type="chain" id="PRO_5039404627" evidence="4">
    <location>
        <begin position="20"/>
        <end position="427"/>
    </location>
</feature>
<dbReference type="PANTHER" id="PTHR43649">
    <property type="entry name" value="ARABINOSE-BINDING PROTEIN-RELATED"/>
    <property type="match status" value="1"/>
</dbReference>
<keyword evidence="3 4" id="KW-0732">Signal</keyword>
<dbReference type="EMBL" id="JMQA01000031">
    <property type="protein sequence ID" value="KFN07837.1"/>
    <property type="molecule type" value="Genomic_DNA"/>
</dbReference>
<reference evidence="5 6" key="1">
    <citation type="submission" date="2014-04" db="EMBL/GenBank/DDBJ databases">
        <authorList>
            <person name="Bishop-Lilly K.A."/>
            <person name="Broomall S.M."/>
            <person name="Chain P.S."/>
            <person name="Chertkov O."/>
            <person name="Coyne S.R."/>
            <person name="Daligault H.E."/>
            <person name="Davenport K.W."/>
            <person name="Erkkila T."/>
            <person name="Frey K.G."/>
            <person name="Gibbons H.S."/>
            <person name="Gu W."/>
            <person name="Jaissle J."/>
            <person name="Johnson S.L."/>
            <person name="Koroleva G.I."/>
            <person name="Ladner J.T."/>
            <person name="Lo C.-C."/>
            <person name="Minogue T.D."/>
            <person name="Munk C."/>
            <person name="Palacios G.F."/>
            <person name="Redden C.L."/>
            <person name="Rosenzweig C.N."/>
            <person name="Scholz M.B."/>
            <person name="Teshima H."/>
            <person name="Xu Y."/>
        </authorList>
    </citation>
    <scope>NUCLEOTIDE SEQUENCE [LARGE SCALE GENOMIC DNA]</scope>
    <source>
        <strain evidence="5 6">8244</strain>
    </source>
</reference>
<dbReference type="PATRIC" id="fig|44252.3.peg.3736"/>
<dbReference type="RefSeq" id="WP_036619423.1">
    <property type="nucleotide sequence ID" value="NZ_JAKOBR010000118.1"/>
</dbReference>
<dbReference type="GeneID" id="77011207"/>
<dbReference type="STRING" id="44252.DJ90_3909"/>
<gene>
    <name evidence="5" type="ORF">DJ90_3909</name>
</gene>
<organism evidence="5 6">
    <name type="scientific">Paenibacillus macerans</name>
    <name type="common">Bacillus macerans</name>
    <dbReference type="NCBI Taxonomy" id="44252"/>
    <lineage>
        <taxon>Bacteria</taxon>
        <taxon>Bacillati</taxon>
        <taxon>Bacillota</taxon>
        <taxon>Bacilli</taxon>
        <taxon>Bacillales</taxon>
        <taxon>Paenibacillaceae</taxon>
        <taxon>Paenibacillus</taxon>
    </lineage>
</organism>
<sequence>MKKSLLGIMSLVLIPSLLAGCSGGKPASGANDGGVQTIRVLSSDDFAGFREKAVEEFNAKNPDIKVVLDHVAYDQLHDKELASFNASGDAAYDIVDVDEIWTSEYANAGFILPVTDRYTDEMKQGILPASLQIASLGEEIYGVPMFNDVVFFYYNEELLKKAGFDHPPVTWDEFTAMSKALQEKGITPGSASAWGWSANEGLVAYFAEFLGSFGGKFLDEAGKPAFNDEKGVQALTFMADSMKNGVIDKASINYNDRQVLDAFKNGKTAFVAGWSFYWGELNGSDSKVKGKVKVGMVPAAEGAPHTAATGSMYLAITPQSEHEDAAWKFIEYLGSKEVQKQQSLEAGSLPIWKDLYSDADLNQNFTALKDMEKQLEQVISRPSLDSYNEFSKNMQIVLQAVLTGQKDAKTALDELAASTEQLAANGN</sequence>
<dbReference type="AlphaFoldDB" id="A0A090ZB15"/>
<protein>
    <submittedName>
        <fullName evidence="5">Bacterial extracellular solute-binding family protein</fullName>
    </submittedName>
</protein>
<keyword evidence="2" id="KW-0813">Transport</keyword>
<evidence type="ECO:0000313" key="6">
    <source>
        <dbReference type="Proteomes" id="UP000029278"/>
    </source>
</evidence>
<dbReference type="OrthoDB" id="9808332at2"/>
<proteinExistence type="inferred from homology"/>
<accession>A0A090ZB15</accession>
<evidence type="ECO:0000256" key="4">
    <source>
        <dbReference type="SAM" id="SignalP"/>
    </source>
</evidence>
<keyword evidence="6" id="KW-1185">Reference proteome</keyword>
<feature type="signal peptide" evidence="4">
    <location>
        <begin position="1"/>
        <end position="19"/>
    </location>
</feature>
<evidence type="ECO:0000256" key="2">
    <source>
        <dbReference type="ARBA" id="ARBA00022448"/>
    </source>
</evidence>
<dbReference type="HOGENOM" id="CLU_031285_9_1_9"/>
<dbReference type="InterPro" id="IPR006059">
    <property type="entry name" value="SBP"/>
</dbReference>
<dbReference type="Pfam" id="PF01547">
    <property type="entry name" value="SBP_bac_1"/>
    <property type="match status" value="1"/>
</dbReference>
<dbReference type="Gene3D" id="3.40.190.10">
    <property type="entry name" value="Periplasmic binding protein-like II"/>
    <property type="match status" value="2"/>
</dbReference>
<dbReference type="PANTHER" id="PTHR43649:SF34">
    <property type="entry name" value="ABC TRANSPORTER PERIPLASMIC-BINDING PROTEIN YCJN-RELATED"/>
    <property type="match status" value="1"/>
</dbReference>
<evidence type="ECO:0000256" key="3">
    <source>
        <dbReference type="ARBA" id="ARBA00022729"/>
    </source>
</evidence>
<evidence type="ECO:0000256" key="1">
    <source>
        <dbReference type="ARBA" id="ARBA00008520"/>
    </source>
</evidence>
<dbReference type="PROSITE" id="PS51257">
    <property type="entry name" value="PROKAR_LIPOPROTEIN"/>
    <property type="match status" value="1"/>
</dbReference>
<dbReference type="Proteomes" id="UP000029278">
    <property type="component" value="Unassembled WGS sequence"/>
</dbReference>
<comment type="similarity">
    <text evidence="1">Belongs to the bacterial solute-binding protein 1 family.</text>
</comment>
<name>A0A090ZB15_PAEMA</name>
<comment type="caution">
    <text evidence="5">The sequence shown here is derived from an EMBL/GenBank/DDBJ whole genome shotgun (WGS) entry which is preliminary data.</text>
</comment>
<dbReference type="SUPFAM" id="SSF53850">
    <property type="entry name" value="Periplasmic binding protein-like II"/>
    <property type="match status" value="1"/>
</dbReference>
<evidence type="ECO:0000313" key="5">
    <source>
        <dbReference type="EMBL" id="KFN07837.1"/>
    </source>
</evidence>